<dbReference type="GO" id="GO:0005886">
    <property type="term" value="C:plasma membrane"/>
    <property type="evidence" value="ECO:0007669"/>
    <property type="project" value="UniProtKB-SubCell"/>
</dbReference>
<dbReference type="CDD" id="cd04179">
    <property type="entry name" value="DPM_DPG-synthase_like"/>
    <property type="match status" value="1"/>
</dbReference>
<name>A0A0A7S2J8_FRIPE</name>
<dbReference type="Pfam" id="PF00535">
    <property type="entry name" value="Glycos_transf_2"/>
    <property type="match status" value="1"/>
</dbReference>
<dbReference type="CDD" id="cd07984">
    <property type="entry name" value="LPLAT_LABLAT-like"/>
    <property type="match status" value="1"/>
</dbReference>
<accession>A0A0A7S2J8</accession>
<dbReference type="SUPFAM" id="SSF53448">
    <property type="entry name" value="Nucleotide-diphospho-sugar transferases"/>
    <property type="match status" value="1"/>
</dbReference>
<keyword evidence="4 8" id="KW-0808">Transferase</keyword>
<keyword evidence="9" id="KW-1185">Reference proteome</keyword>
<organism evidence="8 9">
    <name type="scientific">Frischella perrara</name>
    <dbReference type="NCBI Taxonomy" id="1267021"/>
    <lineage>
        <taxon>Bacteria</taxon>
        <taxon>Pseudomonadati</taxon>
        <taxon>Pseudomonadota</taxon>
        <taxon>Gammaproteobacteria</taxon>
        <taxon>Orbales</taxon>
        <taxon>Orbaceae</taxon>
        <taxon>Frischella</taxon>
    </lineage>
</organism>
<evidence type="ECO:0000313" key="8">
    <source>
        <dbReference type="EMBL" id="AJA45734.1"/>
    </source>
</evidence>
<dbReference type="Gene3D" id="3.90.550.10">
    <property type="entry name" value="Spore Coat Polysaccharide Biosynthesis Protein SpsA, Chain A"/>
    <property type="match status" value="1"/>
</dbReference>
<dbReference type="EMBL" id="CP009056">
    <property type="protein sequence ID" value="AJA45734.1"/>
    <property type="molecule type" value="Genomic_DNA"/>
</dbReference>
<dbReference type="OrthoDB" id="9808633at2"/>
<dbReference type="InterPro" id="IPR004960">
    <property type="entry name" value="LipA_acyltrans"/>
</dbReference>
<feature type="domain" description="Glycosyltransferase 2-like" evidence="7">
    <location>
        <begin position="16"/>
        <end position="140"/>
    </location>
</feature>
<dbReference type="PANTHER" id="PTHR10859">
    <property type="entry name" value="GLYCOSYL TRANSFERASE"/>
    <property type="match status" value="1"/>
</dbReference>
<dbReference type="GO" id="GO:0016746">
    <property type="term" value="F:acyltransferase activity"/>
    <property type="evidence" value="ECO:0007669"/>
    <property type="project" value="UniProtKB-KW"/>
</dbReference>
<evidence type="ECO:0000256" key="3">
    <source>
        <dbReference type="ARBA" id="ARBA00022519"/>
    </source>
</evidence>
<dbReference type="AlphaFoldDB" id="A0A0A7S2J8"/>
<dbReference type="PANTHER" id="PTHR10859:SF91">
    <property type="entry name" value="DOLICHYL-PHOSPHATE BETA-GLUCOSYLTRANSFERASE"/>
    <property type="match status" value="1"/>
</dbReference>
<dbReference type="InterPro" id="IPR029044">
    <property type="entry name" value="Nucleotide-diphossugar_trans"/>
</dbReference>
<evidence type="ECO:0000256" key="6">
    <source>
        <dbReference type="ARBA" id="ARBA00023315"/>
    </source>
</evidence>
<dbReference type="Proteomes" id="UP000030901">
    <property type="component" value="Chromosome"/>
</dbReference>
<evidence type="ECO:0000256" key="1">
    <source>
        <dbReference type="ARBA" id="ARBA00004533"/>
    </source>
</evidence>
<reference evidence="8 9" key="1">
    <citation type="journal article" date="2014" name="Appl. Environ. Microbiol.">
        <title>Gut symbionts from distinct hosts exhibit genotoxic activity via divergent colibactin biosynthetic pathways.</title>
        <authorList>
            <person name="Engel P."/>
            <person name="Vizcaino M.I."/>
            <person name="Crawford J.M."/>
        </authorList>
    </citation>
    <scope>NUCLEOTIDE SEQUENCE [LARGE SCALE GENOMIC DNA]</scope>
    <source>
        <strain evidence="8 9">PEB0191</strain>
    </source>
</reference>
<evidence type="ECO:0000313" key="9">
    <source>
        <dbReference type="Proteomes" id="UP000030901"/>
    </source>
</evidence>
<dbReference type="HOGENOM" id="CLU_033536_15_0_6"/>
<dbReference type="STRING" id="1267021.FPB0191_01923"/>
<sequence>MTFDIAPKNCLSQYCFVIPCYNHSYKITTVLQKLEQYQLHCFIIDDGSDNDKATELALVCEHYHWVTLNRLDTNQGKGAAVMMGMKIAYSQGYTHAIQIDADGQHNCQDIAELINQSLNHPTALISGKPVYDDSVPKHRLIARYITHFWVWIETLSFNIKDSMCGFRVYPLESSINLINKNHIGKRMDFDTEIMVKLYWQGNDVIFVPTKVIYPEDGLSHFKACKDNVLISWMHTKLFFGMLPRALSLIKRHRTIKSSQQHWSQTDERKGLWGIKFILTLYHIMGRRIAKIVMFPVILYFWLTGTNERKASKQYLKLIKQHYQQVPNINIHKLTTFHHFYQFGESILDKLASWRGDITLDDLYYPNKNECLSVIEQQRGIILLGSHLGDLEMCRAIASLSHKITVNALVFTHNAVRFNKILSETNPKATINLIQVDSLGPDTAINLKEKLEQGEWIAIMADRTSINPYQRDNQEAVIWADFLGKPAPFPKGPFILSSVLDAPIYLIWGLKPNGRYQFYFEHFCDKLNLPRKERQQALQIAVQHYAKRLEHHCLISPLDWGNFYDFWQNIKPNSLNREESENDR</sequence>
<comment type="subcellular location">
    <subcellularLocation>
        <location evidence="1">Cell inner membrane</location>
    </subcellularLocation>
</comment>
<dbReference type="KEGG" id="fpp:FPB0191_01923"/>
<dbReference type="GO" id="GO:0006487">
    <property type="term" value="P:protein N-linked glycosylation"/>
    <property type="evidence" value="ECO:0007669"/>
    <property type="project" value="TreeGrafter"/>
</dbReference>
<protein>
    <submittedName>
        <fullName evidence="8">Putative acyltransferase</fullName>
    </submittedName>
</protein>
<evidence type="ECO:0000256" key="5">
    <source>
        <dbReference type="ARBA" id="ARBA00023136"/>
    </source>
</evidence>
<dbReference type="RefSeq" id="WP_052236920.1">
    <property type="nucleotide sequence ID" value="NZ_CP009056.1"/>
</dbReference>
<evidence type="ECO:0000256" key="2">
    <source>
        <dbReference type="ARBA" id="ARBA00022475"/>
    </source>
</evidence>
<dbReference type="InterPro" id="IPR001173">
    <property type="entry name" value="Glyco_trans_2-like"/>
</dbReference>
<gene>
    <name evidence="8" type="ORF">FPB0191_01923</name>
</gene>
<keyword evidence="5" id="KW-0472">Membrane</keyword>
<dbReference type="GO" id="GO:0009247">
    <property type="term" value="P:glycolipid biosynthetic process"/>
    <property type="evidence" value="ECO:0007669"/>
    <property type="project" value="UniProtKB-ARBA"/>
</dbReference>
<keyword evidence="6 8" id="KW-0012">Acyltransferase</keyword>
<keyword evidence="2" id="KW-1003">Cell membrane</keyword>
<evidence type="ECO:0000259" key="7">
    <source>
        <dbReference type="Pfam" id="PF00535"/>
    </source>
</evidence>
<keyword evidence="3" id="KW-0997">Cell inner membrane</keyword>
<proteinExistence type="predicted"/>
<evidence type="ECO:0000256" key="4">
    <source>
        <dbReference type="ARBA" id="ARBA00022679"/>
    </source>
</evidence>